<evidence type="ECO:0000256" key="2">
    <source>
        <dbReference type="ARBA" id="ARBA00023015"/>
    </source>
</evidence>
<dbReference type="SUPFAM" id="SSF88659">
    <property type="entry name" value="Sigma3 and sigma4 domains of RNA polymerase sigma factors"/>
    <property type="match status" value="1"/>
</dbReference>
<dbReference type="InterPro" id="IPR013324">
    <property type="entry name" value="RNA_pol_sigma_r3/r4-like"/>
</dbReference>
<dbReference type="InterPro" id="IPR039425">
    <property type="entry name" value="RNA_pol_sigma-70-like"/>
</dbReference>
<sequence length="184" mass="20636">MLRLMSDPHDAETLLPRIAKGDRTALAGLFQHESGRLVAIAQRILRRRELAEEAVQEVFVAVWKRAGQFDATRGSARGWLTTMTRNRALNMLRDGSRMDYHASETLTEMGDRAMDAQQAFDALAERDALRICLEQLDEPRRRAVLLCYVTGLSHGEAAATMQAPLGTIKAWIRRSVVSLQECLS</sequence>
<evidence type="ECO:0000256" key="3">
    <source>
        <dbReference type="ARBA" id="ARBA00023082"/>
    </source>
</evidence>
<dbReference type="AlphaFoldDB" id="A0AAJ5VXV0"/>
<name>A0AAJ5VXV0_9HYPH</name>
<dbReference type="NCBIfam" id="TIGR02937">
    <property type="entry name" value="sigma70-ECF"/>
    <property type="match status" value="1"/>
</dbReference>
<dbReference type="InterPro" id="IPR013325">
    <property type="entry name" value="RNA_pol_sigma_r2"/>
</dbReference>
<feature type="domain" description="RNA polymerase sigma factor 70 region 4 type 2" evidence="6">
    <location>
        <begin position="127"/>
        <end position="176"/>
    </location>
</feature>
<evidence type="ECO:0000313" key="7">
    <source>
        <dbReference type="EMBL" id="WEK05434.1"/>
    </source>
</evidence>
<dbReference type="GO" id="GO:0003677">
    <property type="term" value="F:DNA binding"/>
    <property type="evidence" value="ECO:0007669"/>
    <property type="project" value="InterPro"/>
</dbReference>
<organism evidence="7 8">
    <name type="scientific">Candidatus Devosia phytovorans</name>
    <dbReference type="NCBI Taxonomy" id="3121372"/>
    <lineage>
        <taxon>Bacteria</taxon>
        <taxon>Pseudomonadati</taxon>
        <taxon>Pseudomonadota</taxon>
        <taxon>Alphaproteobacteria</taxon>
        <taxon>Hyphomicrobiales</taxon>
        <taxon>Devosiaceae</taxon>
        <taxon>Devosia</taxon>
    </lineage>
</organism>
<evidence type="ECO:0000259" key="6">
    <source>
        <dbReference type="Pfam" id="PF08281"/>
    </source>
</evidence>
<dbReference type="SUPFAM" id="SSF88946">
    <property type="entry name" value="Sigma2 domain of RNA polymerase sigma factors"/>
    <property type="match status" value="1"/>
</dbReference>
<accession>A0AAJ5VXV0</accession>
<evidence type="ECO:0000256" key="1">
    <source>
        <dbReference type="ARBA" id="ARBA00010641"/>
    </source>
</evidence>
<dbReference type="Gene3D" id="1.10.10.10">
    <property type="entry name" value="Winged helix-like DNA-binding domain superfamily/Winged helix DNA-binding domain"/>
    <property type="match status" value="1"/>
</dbReference>
<dbReference type="PANTHER" id="PTHR43133">
    <property type="entry name" value="RNA POLYMERASE ECF-TYPE SIGMA FACTO"/>
    <property type="match status" value="1"/>
</dbReference>
<dbReference type="GO" id="GO:0006352">
    <property type="term" value="P:DNA-templated transcription initiation"/>
    <property type="evidence" value="ECO:0007669"/>
    <property type="project" value="InterPro"/>
</dbReference>
<dbReference type="Pfam" id="PF04542">
    <property type="entry name" value="Sigma70_r2"/>
    <property type="match status" value="1"/>
</dbReference>
<evidence type="ECO:0000313" key="8">
    <source>
        <dbReference type="Proteomes" id="UP001217476"/>
    </source>
</evidence>
<comment type="similarity">
    <text evidence="1">Belongs to the sigma-70 factor family. ECF subfamily.</text>
</comment>
<dbReference type="InterPro" id="IPR013249">
    <property type="entry name" value="RNA_pol_sigma70_r4_t2"/>
</dbReference>
<protein>
    <submittedName>
        <fullName evidence="7">Sigma-70 family RNA polymerase sigma factor</fullName>
    </submittedName>
</protein>
<keyword evidence="4" id="KW-0804">Transcription</keyword>
<dbReference type="InterPro" id="IPR007627">
    <property type="entry name" value="RNA_pol_sigma70_r2"/>
</dbReference>
<dbReference type="Gene3D" id="1.10.1740.10">
    <property type="match status" value="1"/>
</dbReference>
<proteinExistence type="inferred from homology"/>
<reference evidence="7" key="1">
    <citation type="submission" date="2023-03" db="EMBL/GenBank/DDBJ databases">
        <title>Andean soil-derived lignocellulolytic bacterial consortium as a source of novel taxa and putative plastic-active enzymes.</title>
        <authorList>
            <person name="Diaz-Garcia L."/>
            <person name="Chuvochina M."/>
            <person name="Feuerriegel G."/>
            <person name="Bunk B."/>
            <person name="Sproer C."/>
            <person name="Streit W.R."/>
            <person name="Rodriguez L.M."/>
            <person name="Overmann J."/>
            <person name="Jimenez D.J."/>
        </authorList>
    </citation>
    <scope>NUCLEOTIDE SEQUENCE</scope>
    <source>
        <strain evidence="7">MAG 4196</strain>
    </source>
</reference>
<keyword evidence="3" id="KW-0731">Sigma factor</keyword>
<keyword evidence="2" id="KW-0805">Transcription regulation</keyword>
<dbReference type="EMBL" id="CP119312">
    <property type="protein sequence ID" value="WEK05434.1"/>
    <property type="molecule type" value="Genomic_DNA"/>
</dbReference>
<dbReference type="Proteomes" id="UP001217476">
    <property type="component" value="Chromosome"/>
</dbReference>
<evidence type="ECO:0000256" key="4">
    <source>
        <dbReference type="ARBA" id="ARBA00023163"/>
    </source>
</evidence>
<dbReference type="GO" id="GO:0016987">
    <property type="term" value="F:sigma factor activity"/>
    <property type="evidence" value="ECO:0007669"/>
    <property type="project" value="UniProtKB-KW"/>
</dbReference>
<evidence type="ECO:0000259" key="5">
    <source>
        <dbReference type="Pfam" id="PF04542"/>
    </source>
</evidence>
<dbReference type="Pfam" id="PF08281">
    <property type="entry name" value="Sigma70_r4_2"/>
    <property type="match status" value="1"/>
</dbReference>
<feature type="domain" description="RNA polymerase sigma-70 region 2" evidence="5">
    <location>
        <begin position="29"/>
        <end position="97"/>
    </location>
</feature>
<dbReference type="PANTHER" id="PTHR43133:SF62">
    <property type="entry name" value="RNA POLYMERASE SIGMA FACTOR SIGZ"/>
    <property type="match status" value="1"/>
</dbReference>
<dbReference type="InterPro" id="IPR036388">
    <property type="entry name" value="WH-like_DNA-bd_sf"/>
</dbReference>
<gene>
    <name evidence="7" type="ORF">P0Y65_04025</name>
</gene>
<dbReference type="InterPro" id="IPR014284">
    <property type="entry name" value="RNA_pol_sigma-70_dom"/>
</dbReference>